<keyword evidence="4 8" id="KW-0067">ATP-binding</keyword>
<comment type="caution">
    <text evidence="11">The sequence shown here is derived from an EMBL/GenBank/DDBJ whole genome shotgun (WGS) entry which is preliminary data.</text>
</comment>
<keyword evidence="5 8" id="KW-0648">Protein biosynthesis</keyword>
<dbReference type="HAMAP" id="MF_01228">
    <property type="entry name" value="Met_tRNA_synth_type2"/>
    <property type="match status" value="1"/>
</dbReference>
<sequence>MSAETFYVTTPIFYVNDAPHIGHGYTTVMGDILTRWHRQRGESVWYLTGTDEHGQKVLRKAELNGVSPQEWVDKLVDDEWRPMLETLDIANDDYIRTTDQRHIDGSKAFWQALYERDAVYKGSFEGHYSVGSEEFVGEDDVVDGEGDDEGFKVSKLDGSRVEYMSEENYFFRLGDYQQKLLDFYEANPTFIQPESARNEVISFVSRGLRDLSISRSTFDWGIGVPWDDEHVMYVWIEALLNYVTAAGYGVDDERFAQLWPANIHIVGKDIARFHAVIWPAMLMAAGQPVPHQVFAHGWLLVGGQKMSKSKANGIRPDEIVDTFGSDAYRYYFARALTFGSDGSISWEDISARYHAELANGFGNLASRVAAMIGKYFDGTLPAAAELTDAELTVTDTVAEAVRAADEAIEAVAPQDALASIWRIVDELNGYITDQAPWKVAKDAATDEAAAARLATILNTTAEGLRVLAVVLNPVMPKASAVLWESLGAEPALGALADQRIDAVAAWGQLAAGSIITKPSSLFPRIETTETA</sequence>
<keyword evidence="3 8" id="KW-0547">Nucleotide-binding</keyword>
<keyword evidence="2 8" id="KW-0436">Ligase</keyword>
<dbReference type="RefSeq" id="WP_119704024.1">
    <property type="nucleotide sequence ID" value="NZ_JBHSOI010000001.1"/>
</dbReference>
<feature type="short sequence motif" description="'KMSKS' region" evidence="8">
    <location>
        <begin position="305"/>
        <end position="309"/>
    </location>
</feature>
<dbReference type="InterPro" id="IPR015413">
    <property type="entry name" value="Methionyl/Leucyl_tRNA_Synth"/>
</dbReference>
<dbReference type="Gene3D" id="3.40.50.620">
    <property type="entry name" value="HUPs"/>
    <property type="match status" value="1"/>
</dbReference>
<dbReference type="EC" id="6.1.1.10" evidence="8"/>
<dbReference type="PRINTS" id="PR01041">
    <property type="entry name" value="TRNASYNTHMET"/>
</dbReference>
<feature type="domain" description="Methionyl/Leucyl tRNA synthetase" evidence="9">
    <location>
        <begin position="6"/>
        <end position="368"/>
    </location>
</feature>
<gene>
    <name evidence="8" type="primary">metG</name>
    <name evidence="11" type="ORF">DX116_10490</name>
</gene>
<dbReference type="Pfam" id="PF09334">
    <property type="entry name" value="tRNA-synt_1g"/>
    <property type="match status" value="1"/>
</dbReference>
<evidence type="ECO:0000256" key="7">
    <source>
        <dbReference type="ARBA" id="ARBA00047364"/>
    </source>
</evidence>
<feature type="short sequence motif" description="'HIGH' region" evidence="8">
    <location>
        <begin position="13"/>
        <end position="23"/>
    </location>
</feature>
<dbReference type="Gene3D" id="2.170.220.10">
    <property type="match status" value="1"/>
</dbReference>
<evidence type="ECO:0000256" key="2">
    <source>
        <dbReference type="ARBA" id="ARBA00022598"/>
    </source>
</evidence>
<evidence type="ECO:0000256" key="4">
    <source>
        <dbReference type="ARBA" id="ARBA00022840"/>
    </source>
</evidence>
<evidence type="ECO:0000256" key="8">
    <source>
        <dbReference type="HAMAP-Rule" id="MF_01228"/>
    </source>
</evidence>
<dbReference type="GO" id="GO:0005737">
    <property type="term" value="C:cytoplasm"/>
    <property type="evidence" value="ECO:0007669"/>
    <property type="project" value="UniProtKB-SubCell"/>
</dbReference>
<evidence type="ECO:0000259" key="10">
    <source>
        <dbReference type="Pfam" id="PF19303"/>
    </source>
</evidence>
<dbReference type="InterPro" id="IPR023457">
    <property type="entry name" value="Met-tRNA_synth_2"/>
</dbReference>
<organism evidence="11 12">
    <name type="scientific">Aeromicrobium endophyticum</name>
    <dbReference type="NCBI Taxonomy" id="2292704"/>
    <lineage>
        <taxon>Bacteria</taxon>
        <taxon>Bacillati</taxon>
        <taxon>Actinomycetota</taxon>
        <taxon>Actinomycetes</taxon>
        <taxon>Propionibacteriales</taxon>
        <taxon>Nocardioidaceae</taxon>
        <taxon>Aeromicrobium</taxon>
    </lineage>
</organism>
<keyword evidence="6 8" id="KW-0030">Aminoacyl-tRNA synthetase</keyword>
<comment type="similarity">
    <text evidence="8">Belongs to the class-I aminoacyl-tRNA synthetase family. MetG type 2B subfamily.</text>
</comment>
<dbReference type="GO" id="GO:0005524">
    <property type="term" value="F:ATP binding"/>
    <property type="evidence" value="ECO:0007669"/>
    <property type="project" value="UniProtKB-UniRule"/>
</dbReference>
<dbReference type="InterPro" id="IPR014758">
    <property type="entry name" value="Met-tRNA_synth"/>
</dbReference>
<protein>
    <recommendedName>
        <fullName evidence="8">Methionine--tRNA ligase</fullName>
        <ecNumber evidence="8">6.1.1.10</ecNumber>
    </recommendedName>
    <alternativeName>
        <fullName evidence="8">Methionyl-tRNA synthetase</fullName>
        <shortName evidence="8">MetRS</shortName>
    </alternativeName>
</protein>
<dbReference type="GO" id="GO:0006431">
    <property type="term" value="P:methionyl-tRNA aminoacylation"/>
    <property type="evidence" value="ECO:0007669"/>
    <property type="project" value="UniProtKB-UniRule"/>
</dbReference>
<dbReference type="CDD" id="cd00814">
    <property type="entry name" value="MetRS_core"/>
    <property type="match status" value="1"/>
</dbReference>
<evidence type="ECO:0000256" key="3">
    <source>
        <dbReference type="ARBA" id="ARBA00022741"/>
    </source>
</evidence>
<dbReference type="PANTHER" id="PTHR43326">
    <property type="entry name" value="METHIONYL-TRNA SYNTHETASE"/>
    <property type="match status" value="1"/>
</dbReference>
<dbReference type="EMBL" id="QUBR01000001">
    <property type="protein sequence ID" value="REK73915.1"/>
    <property type="molecule type" value="Genomic_DNA"/>
</dbReference>
<dbReference type="NCBIfam" id="NF008900">
    <property type="entry name" value="PRK12267.1"/>
    <property type="match status" value="1"/>
</dbReference>
<comment type="caution">
    <text evidence="8">Lacks conserved residue(s) required for the propagation of feature annotation.</text>
</comment>
<proteinExistence type="inferred from homology"/>
<dbReference type="SUPFAM" id="SSF52374">
    <property type="entry name" value="Nucleotidylyl transferase"/>
    <property type="match status" value="1"/>
</dbReference>
<evidence type="ECO:0000256" key="1">
    <source>
        <dbReference type="ARBA" id="ARBA00003314"/>
    </source>
</evidence>
<dbReference type="Proteomes" id="UP000265581">
    <property type="component" value="Unassembled WGS sequence"/>
</dbReference>
<keyword evidence="12" id="KW-1185">Reference proteome</keyword>
<name>A0A371PD98_9ACTN</name>
<evidence type="ECO:0000313" key="11">
    <source>
        <dbReference type="EMBL" id="REK73915.1"/>
    </source>
</evidence>
<reference evidence="11 12" key="1">
    <citation type="submission" date="2018-08" db="EMBL/GenBank/DDBJ databases">
        <title>Aeromicrobium sp. M2KJ-4, whole genome shotgun sequence.</title>
        <authorList>
            <person name="Tuo L."/>
        </authorList>
    </citation>
    <scope>NUCLEOTIDE SEQUENCE [LARGE SCALE GENOMIC DNA]</scope>
    <source>
        <strain evidence="11 12">M2KJ-4</strain>
    </source>
</reference>
<dbReference type="OrthoDB" id="9810191at2"/>
<dbReference type="GO" id="GO:0004825">
    <property type="term" value="F:methionine-tRNA ligase activity"/>
    <property type="evidence" value="ECO:0007669"/>
    <property type="project" value="UniProtKB-UniRule"/>
</dbReference>
<dbReference type="SUPFAM" id="SSF47323">
    <property type="entry name" value="Anticodon-binding domain of a subclass of class I aminoacyl-tRNA synthetases"/>
    <property type="match status" value="1"/>
</dbReference>
<comment type="catalytic activity">
    <reaction evidence="7 8">
        <text>tRNA(Met) + L-methionine + ATP = L-methionyl-tRNA(Met) + AMP + diphosphate</text>
        <dbReference type="Rhea" id="RHEA:13481"/>
        <dbReference type="Rhea" id="RHEA-COMP:9667"/>
        <dbReference type="Rhea" id="RHEA-COMP:9698"/>
        <dbReference type="ChEBI" id="CHEBI:30616"/>
        <dbReference type="ChEBI" id="CHEBI:33019"/>
        <dbReference type="ChEBI" id="CHEBI:57844"/>
        <dbReference type="ChEBI" id="CHEBI:78442"/>
        <dbReference type="ChEBI" id="CHEBI:78530"/>
        <dbReference type="ChEBI" id="CHEBI:456215"/>
        <dbReference type="EC" id="6.1.1.10"/>
    </reaction>
</comment>
<evidence type="ECO:0000259" key="9">
    <source>
        <dbReference type="Pfam" id="PF09334"/>
    </source>
</evidence>
<feature type="domain" description="Methionyl-tRNA synthetase anticodon-binding" evidence="10">
    <location>
        <begin position="380"/>
        <end position="529"/>
    </location>
</feature>
<dbReference type="Pfam" id="PF19303">
    <property type="entry name" value="Anticodon_3"/>
    <property type="match status" value="1"/>
</dbReference>
<accession>A0A371PD98</accession>
<keyword evidence="8" id="KW-0963">Cytoplasm</keyword>
<comment type="subunit">
    <text evidence="8">Monomer.</text>
</comment>
<dbReference type="PANTHER" id="PTHR43326:SF1">
    <property type="entry name" value="METHIONINE--TRNA LIGASE, MITOCHONDRIAL"/>
    <property type="match status" value="1"/>
</dbReference>
<comment type="function">
    <text evidence="1 8">Is required not only for elongation of protein synthesis but also for the initiation of all mRNA translation through initiator tRNA(fMet) aminoacylation.</text>
</comment>
<dbReference type="AlphaFoldDB" id="A0A371PD98"/>
<dbReference type="InterPro" id="IPR033911">
    <property type="entry name" value="MetRS_core"/>
</dbReference>
<evidence type="ECO:0000256" key="6">
    <source>
        <dbReference type="ARBA" id="ARBA00023146"/>
    </source>
</evidence>
<comment type="subcellular location">
    <subcellularLocation>
        <location evidence="8">Cytoplasm</location>
    </subcellularLocation>
</comment>
<evidence type="ECO:0000313" key="12">
    <source>
        <dbReference type="Proteomes" id="UP000265581"/>
    </source>
</evidence>
<dbReference type="CDD" id="cd07957">
    <property type="entry name" value="Anticodon_Ia_Met"/>
    <property type="match status" value="1"/>
</dbReference>
<dbReference type="InterPro" id="IPR009080">
    <property type="entry name" value="tRNAsynth_Ia_anticodon-bd"/>
</dbReference>
<dbReference type="FunFam" id="2.170.220.10:FF:000001">
    <property type="entry name" value="methionine--tRNA ligase, mitochondrial"/>
    <property type="match status" value="1"/>
</dbReference>
<dbReference type="InterPro" id="IPR041872">
    <property type="entry name" value="Anticodon_Met"/>
</dbReference>
<dbReference type="InterPro" id="IPR014729">
    <property type="entry name" value="Rossmann-like_a/b/a_fold"/>
</dbReference>
<dbReference type="Gene3D" id="1.10.730.10">
    <property type="entry name" value="Isoleucyl-tRNA Synthetase, Domain 1"/>
    <property type="match status" value="1"/>
</dbReference>
<dbReference type="NCBIfam" id="TIGR00398">
    <property type="entry name" value="metG"/>
    <property type="match status" value="1"/>
</dbReference>
<evidence type="ECO:0000256" key="5">
    <source>
        <dbReference type="ARBA" id="ARBA00022917"/>
    </source>
</evidence>